<evidence type="ECO:0000313" key="6">
    <source>
        <dbReference type="Proteomes" id="UP001595455"/>
    </source>
</evidence>
<dbReference type="InterPro" id="IPR013694">
    <property type="entry name" value="VIT"/>
</dbReference>
<dbReference type="EMBL" id="JBHRSF010000007">
    <property type="protein sequence ID" value="MFC2994473.1"/>
    <property type="molecule type" value="Genomic_DNA"/>
</dbReference>
<dbReference type="InterPro" id="IPR050934">
    <property type="entry name" value="ITIH"/>
</dbReference>
<dbReference type="AlphaFoldDB" id="A0A371YQ44"/>
<protein>
    <submittedName>
        <fullName evidence="4">DUF2135 domain-containing protein</fullName>
    </submittedName>
    <submittedName>
        <fullName evidence="3">VIT domain-containing protein</fullName>
    </submittedName>
</protein>
<dbReference type="Proteomes" id="UP001595455">
    <property type="component" value="Unassembled WGS sequence"/>
</dbReference>
<reference evidence="4 5" key="2">
    <citation type="submission" date="2018-08" db="EMBL/GenBank/DDBJ databases">
        <title>The draft genome of Acinetobacter sichuanensis strain WCHAc060041.</title>
        <authorList>
            <person name="Qin J."/>
            <person name="Feng Y."/>
            <person name="Zong Z."/>
        </authorList>
    </citation>
    <scope>NUCLEOTIDE SEQUENCE [LARGE SCALE GENOMIC DNA]</scope>
    <source>
        <strain evidence="4 5">WCHAc060041</strain>
    </source>
</reference>
<evidence type="ECO:0000256" key="1">
    <source>
        <dbReference type="SAM" id="SignalP"/>
    </source>
</evidence>
<organism evidence="4 5">
    <name type="scientific">Acinetobacter sichuanensis</name>
    <dbReference type="NCBI Taxonomy" id="2136183"/>
    <lineage>
        <taxon>Bacteria</taxon>
        <taxon>Pseudomonadati</taxon>
        <taxon>Pseudomonadota</taxon>
        <taxon>Gammaproteobacteria</taxon>
        <taxon>Moraxellales</taxon>
        <taxon>Moraxellaceae</taxon>
        <taxon>Acinetobacter</taxon>
    </lineage>
</organism>
<sequence>MMKKNLLCCCILSLMPISMSTYSQDILTQSPTINTPVEIITAPIRIETAKDDVAIQLKSVKTQVEIINGLAETTLEMQLYNPNQRQLEGTLEFPLQEGQQITALALDINGEMRDAVPVPKAKGQQVFEAIERRNIDPALLEQTQGNNFKLRVYPIPAQGTRTVRIRYQETLSQNAQGKLYRLPLQFANTVSHYELTILGKGLEAAPQSQQLSFKPKADNTYIAELKNPKFNQFKYIDVSIPAPKNAQIFTQHLNNADYFYAEIPVVEFTQKRQLPQHIGILWDASLSAQQRDLQSELALLESYFQHVQNADIELTLLRQRASTPIRFKVQNGDWHELKKYLQNIVYDGATNLSDWKNNNTIQEYLLFSDALENYGTQTAPQLKAQQRLYSIQANANLLNHQTLRQLAEKNHGQYLHWSTPEEFKQAQYNLIHDRSRLLEVQGNGVSDLHIPSYFPENGIVRVFGRYTPLIGEQAQLQLKLQNGRQVQETRLAFKNASSSQQIAALWAKEKIAELLTQPTLNEQKIQALGQQFNIVTPNTSLIVLENISDYIQYDIQPPTSLKAEFDQAIQQKKESLQQKQQHALTESIQAYQEHQEWWETDFPKTKLKKPLFRRAESQNNAPVVEVAPVEPFVDSPPQPAPPAPEPVTATVTTESRAIAAADALEQHQAQQSQKVEEKRVTQNNITIEIQPWKDDAPYVARLEKASKQNAYQIYLDERANHLNNPSFYLTVADLLQQKGLNQEAIQVVSNLAELNLENRHVLRLLGQQLMLFKQYNDAIAIYQKVLKMAEEEPQSWRDLALAYAENKQYDDAIRTLYHVVSHPWDGRFGGIHLIATDELNNLILKAPQSPAIKDIDPQLIRNLPVGIRVVLTWDSDNSDMDLWVIDPNNEKTFYSNPLSAQGGKISDDFTGGYGPEVFWLKQPMKGEYTIKAHYYGDHQQIVTGPTTAFVRLIRHWGTPQQSEHILRVKMTKDRLETDNDEAVLIGKFKVN</sequence>
<dbReference type="SUPFAM" id="SSF53300">
    <property type="entry name" value="vWA-like"/>
    <property type="match status" value="1"/>
</dbReference>
<evidence type="ECO:0000313" key="3">
    <source>
        <dbReference type="EMBL" id="MFC2994473.1"/>
    </source>
</evidence>
<dbReference type="Proteomes" id="UP000240957">
    <property type="component" value="Unassembled WGS sequence"/>
</dbReference>
<dbReference type="RefSeq" id="WP_107008228.1">
    <property type="nucleotide sequence ID" value="NZ_JBHRSF010000007.1"/>
</dbReference>
<dbReference type="InterPro" id="IPR036465">
    <property type="entry name" value="vWFA_dom_sf"/>
</dbReference>
<accession>A0A371YQ44</accession>
<dbReference type="Pfam" id="PF14559">
    <property type="entry name" value="TPR_19"/>
    <property type="match status" value="1"/>
</dbReference>
<feature type="signal peptide" evidence="1">
    <location>
        <begin position="1"/>
        <end position="23"/>
    </location>
</feature>
<feature type="chain" id="PRO_5016928074" evidence="1">
    <location>
        <begin position="24"/>
        <end position="991"/>
    </location>
</feature>
<proteinExistence type="predicted"/>
<reference evidence="3" key="1">
    <citation type="journal article" date="2014" name="Int. J. Syst. Evol. Microbiol.">
        <title>Complete genome of a new Firmicutes species belonging to the dominant human colonic microbiota ('Ruminococcus bicirculans') reveals two chromosomes and a selective capacity to utilize plant glucans.</title>
        <authorList>
            <consortium name="NISC Comparative Sequencing Program"/>
            <person name="Wegmann U."/>
            <person name="Louis P."/>
            <person name="Goesmann A."/>
            <person name="Henrissat B."/>
            <person name="Duncan S.H."/>
            <person name="Flint H.J."/>
        </authorList>
    </citation>
    <scope>NUCLEOTIDE SEQUENCE</scope>
    <source>
        <strain evidence="3">KCTC 62575</strain>
    </source>
</reference>
<feature type="domain" description="VIT" evidence="2">
    <location>
        <begin position="41"/>
        <end position="169"/>
    </location>
</feature>
<keyword evidence="1" id="KW-0732">Signal</keyword>
<dbReference type="PROSITE" id="PS51468">
    <property type="entry name" value="VIT"/>
    <property type="match status" value="1"/>
</dbReference>
<reference evidence="3" key="4">
    <citation type="submission" date="2024-09" db="EMBL/GenBank/DDBJ databases">
        <authorList>
            <person name="Sun Q."/>
            <person name="Mori K."/>
        </authorList>
    </citation>
    <scope>NUCLEOTIDE SEQUENCE</scope>
    <source>
        <strain evidence="3">KCTC 62575</strain>
    </source>
</reference>
<evidence type="ECO:0000259" key="2">
    <source>
        <dbReference type="PROSITE" id="PS51468"/>
    </source>
</evidence>
<evidence type="ECO:0000313" key="4">
    <source>
        <dbReference type="EMBL" id="RFC83583.1"/>
    </source>
</evidence>
<dbReference type="InterPro" id="IPR011990">
    <property type="entry name" value="TPR-like_helical_dom_sf"/>
</dbReference>
<dbReference type="Gene3D" id="2.60.120.380">
    <property type="match status" value="1"/>
</dbReference>
<dbReference type="Gene3D" id="1.25.40.10">
    <property type="entry name" value="Tetratricopeptide repeat domain"/>
    <property type="match status" value="1"/>
</dbReference>
<evidence type="ECO:0000313" key="5">
    <source>
        <dbReference type="Proteomes" id="UP000240957"/>
    </source>
</evidence>
<dbReference type="Pfam" id="PF09906">
    <property type="entry name" value="DUF2135"/>
    <property type="match status" value="1"/>
</dbReference>
<dbReference type="PANTHER" id="PTHR10338">
    <property type="entry name" value="INTER-ALPHA-TRYPSIN INHIBITOR HEAVY CHAIN FAMILY MEMBER"/>
    <property type="match status" value="1"/>
</dbReference>
<dbReference type="OrthoDB" id="266279at2"/>
<dbReference type="Pfam" id="PF08487">
    <property type="entry name" value="VIT"/>
    <property type="match status" value="1"/>
</dbReference>
<dbReference type="SUPFAM" id="SSF48452">
    <property type="entry name" value="TPR-like"/>
    <property type="match status" value="1"/>
</dbReference>
<keyword evidence="6" id="KW-1185">Reference proteome</keyword>
<reference evidence="6" key="3">
    <citation type="journal article" date="2019" name="Int. J. Syst. Evol. Microbiol.">
        <title>The Global Catalogue of Microorganisms (GCM) 10K type strain sequencing project: providing services to taxonomists for standard genome sequencing and annotation.</title>
        <authorList>
            <consortium name="The Broad Institute Genomics Platform"/>
            <consortium name="The Broad Institute Genome Sequencing Center for Infectious Disease"/>
            <person name="Wu L."/>
            <person name="Ma J."/>
        </authorList>
    </citation>
    <scope>NUCLEOTIDE SEQUENCE [LARGE SCALE GENOMIC DNA]</scope>
    <source>
        <strain evidence="6">KCTC 62575</strain>
    </source>
</reference>
<gene>
    <name evidence="3" type="ORF">ACFODO_04145</name>
    <name evidence="4" type="ORF">C9E89_010560</name>
</gene>
<name>A0A371YQ44_9GAMM</name>
<dbReference type="PANTHER" id="PTHR10338:SF108">
    <property type="entry name" value="INTER-ALPHA-TRYPSIN INHIBITOR HEAVY CHAIN H4-LIKE PROTEIN"/>
    <property type="match status" value="1"/>
</dbReference>
<dbReference type="InterPro" id="IPR019220">
    <property type="entry name" value="DUF2135"/>
</dbReference>
<comment type="caution">
    <text evidence="4">The sequence shown here is derived from an EMBL/GenBank/DDBJ whole genome shotgun (WGS) entry which is preliminary data.</text>
</comment>
<dbReference type="EMBL" id="PYIX02000015">
    <property type="protein sequence ID" value="RFC83583.1"/>
    <property type="molecule type" value="Genomic_DNA"/>
</dbReference>